<evidence type="ECO:0000256" key="1">
    <source>
        <dbReference type="SAM" id="Phobius"/>
    </source>
</evidence>
<dbReference type="RefSeq" id="WP_154076196.1">
    <property type="nucleotide sequence ID" value="NZ_CP045929.1"/>
</dbReference>
<dbReference type="Proteomes" id="UP000371041">
    <property type="component" value="Chromosome"/>
</dbReference>
<dbReference type="Gene3D" id="3.40.50.720">
    <property type="entry name" value="NAD(P)-binding Rossmann-like Domain"/>
    <property type="match status" value="1"/>
</dbReference>
<dbReference type="InterPro" id="IPR005097">
    <property type="entry name" value="Sacchrp_dh_NADP-bd"/>
</dbReference>
<dbReference type="Pfam" id="PF03435">
    <property type="entry name" value="Sacchrp_dh_NADP"/>
    <property type="match status" value="1"/>
</dbReference>
<gene>
    <name evidence="3" type="ORF">GIY23_08790</name>
</gene>
<dbReference type="InterPro" id="IPR051276">
    <property type="entry name" value="Saccharopine_DH-like_oxidrdct"/>
</dbReference>
<dbReference type="EMBL" id="CP045929">
    <property type="protein sequence ID" value="QGK69602.1"/>
    <property type="molecule type" value="Genomic_DNA"/>
</dbReference>
<accession>A0A5Q3Q562</accession>
<dbReference type="SUPFAM" id="SSF51735">
    <property type="entry name" value="NAD(P)-binding Rossmann-fold domains"/>
    <property type="match status" value="1"/>
</dbReference>
<keyword evidence="1" id="KW-1133">Transmembrane helix</keyword>
<dbReference type="InterPro" id="IPR036291">
    <property type="entry name" value="NAD(P)-bd_dom_sf"/>
</dbReference>
<dbReference type="AlphaFoldDB" id="A0A5Q3Q562"/>
<feature type="transmembrane region" description="Helical" evidence="1">
    <location>
        <begin position="289"/>
        <end position="313"/>
    </location>
</feature>
<keyword evidence="1" id="KW-0812">Transmembrane</keyword>
<keyword evidence="4" id="KW-1185">Reference proteome</keyword>
<feature type="domain" description="Saccharopine dehydrogenase NADP binding" evidence="2">
    <location>
        <begin position="19"/>
        <end position="122"/>
    </location>
</feature>
<evidence type="ECO:0000313" key="3">
    <source>
        <dbReference type="EMBL" id="QGK69602.1"/>
    </source>
</evidence>
<evidence type="ECO:0000259" key="2">
    <source>
        <dbReference type="Pfam" id="PF03435"/>
    </source>
</evidence>
<protein>
    <submittedName>
        <fullName evidence="3">Enoyl-ACP reductase</fullName>
    </submittedName>
</protein>
<dbReference type="PANTHER" id="PTHR12286:SF5">
    <property type="entry name" value="SACCHAROPINE DEHYDROGENASE-LIKE OXIDOREDUCTASE"/>
    <property type="match status" value="1"/>
</dbReference>
<dbReference type="PANTHER" id="PTHR12286">
    <property type="entry name" value="SACCHAROPINE DEHYDROGENASE-LIKE OXIDOREDUCTASE"/>
    <property type="match status" value="1"/>
</dbReference>
<organism evidence="3 4">
    <name type="scientific">Allosaccharopolyspora coralli</name>
    <dbReference type="NCBI Taxonomy" id="2665642"/>
    <lineage>
        <taxon>Bacteria</taxon>
        <taxon>Bacillati</taxon>
        <taxon>Actinomycetota</taxon>
        <taxon>Actinomycetes</taxon>
        <taxon>Pseudonocardiales</taxon>
        <taxon>Pseudonocardiaceae</taxon>
        <taxon>Allosaccharopolyspora</taxon>
    </lineage>
</organism>
<dbReference type="KEGG" id="sace:GIY23_08790"/>
<keyword evidence="1" id="KW-0472">Membrane</keyword>
<name>A0A5Q3Q562_9PSEU</name>
<evidence type="ECO:0000313" key="4">
    <source>
        <dbReference type="Proteomes" id="UP000371041"/>
    </source>
</evidence>
<sequence>MSSEDTGESRARGTREVDVVLYGASGFVGVLVAEYLANAAPEGVRIALAGRSRSKLEAVRTRLGERAQQWPILLADADDTAALTTVAESADVVITTVGPYEKYGKSLVRACARAGTDYVDLTGEVLFVRDSADVNHELARSTGARIVHSCGFDSIPSDLGVHSLHERARADDAGELTDTTLVVTSLRGGLSGGTIDTVRTQIDVMKADKRLRRIVTSPYSLSPDRSREPDFGKQSDLAVVRGDAIHSSLRGWKAPFFMASYNTRVVRRSNALRDHAYGRRFRYREVMNVGSSALSAVVAGGVTVGVTALMAGLSLPPTRYVLDKVLPKPGQGPKAETREKGHFTLDVFTRTSTGGRYQARVKAKGDPGYQATALMLAESALTLVVDRDALPDSGGGVLTPATALGDALATRLRDAGMEISTRRA</sequence>
<reference evidence="4" key="1">
    <citation type="submission" date="2019-11" db="EMBL/GenBank/DDBJ databases">
        <title>The complete genome sequence of Saccharopolyspora sp. E2A.</title>
        <authorList>
            <person name="Zhang G."/>
        </authorList>
    </citation>
    <scope>NUCLEOTIDE SEQUENCE [LARGE SCALE GENOMIC DNA]</scope>
    <source>
        <strain evidence="4">E2A</strain>
    </source>
</reference>
<proteinExistence type="predicted"/>
<dbReference type="GO" id="GO:0009247">
    <property type="term" value="P:glycolipid biosynthetic process"/>
    <property type="evidence" value="ECO:0007669"/>
    <property type="project" value="TreeGrafter"/>
</dbReference>
<dbReference type="GO" id="GO:0005886">
    <property type="term" value="C:plasma membrane"/>
    <property type="evidence" value="ECO:0007669"/>
    <property type="project" value="TreeGrafter"/>
</dbReference>